<evidence type="ECO:0000313" key="3">
    <source>
        <dbReference type="EMBL" id="KAL0564005.1"/>
    </source>
</evidence>
<feature type="compositionally biased region" description="Basic and acidic residues" evidence="1">
    <location>
        <begin position="166"/>
        <end position="177"/>
    </location>
</feature>
<feature type="region of interest" description="Disordered" evidence="1">
    <location>
        <begin position="1"/>
        <end position="112"/>
    </location>
</feature>
<protein>
    <recommendedName>
        <fullName evidence="2">CxC1-like cysteine cluster associated with KDZ transposases domain-containing protein</fullName>
    </recommendedName>
</protein>
<accession>A0ABR3EMG2</accession>
<dbReference type="Proteomes" id="UP001465976">
    <property type="component" value="Unassembled WGS sequence"/>
</dbReference>
<sequence length="761" mass="83564">MAPRRNFSFGKAETSPRKRQSKGNKDIARLDLQAKRQALLRERVQREMRQGTQNSAPGPSSPVPGPSSFAPGPSSAILSQPPPSVVPKELPTDDTADEWIDDPTYPDYTIPNAASQDTAVHPLHDASALSELPGHDTDYPMADATPPSPQKAGKKNRRNRKTRTPKPKEATEESNDVADRWKRLLPTLEGSYLRYTQRTMGRDIERDYALVHACTTGQCRVAETSIHLYTFDYHHTKAFKHCACRSLAQSLVLHGYFPTAPSQPRIALSIGLLEFYRALCEHSSDAVTSLAGALEAAYRRRGLRLLDSNGASIKDPLRKSLGNALQWYDILTLGVDRALDDHLEDLKPKLPKLPDTITHLPQPLATSGAMDMVCPTLATPTSPAPSTIPPAASAATGAIPPATSTAPSAISPATPASPSSISSAPATPAPGTSRKCAGYLQRRCASCYAGSVFGQTFNEGADFHIAIDGTFHHRHLKSAGDGVEFHDSYRILRKEEVDAVGVRIEAARLKPPKSRNALVPDAVVDADGDSFQAAKGDQDKTSSKRFDENGIMALVCRHDIPLLAASIDTPGEQQKYAVALLEAFFTMIPAQATVAVLYDIACVLDRSMHIYDFLEESIVARLQFATAIMHAYGHQWSCQLHYNPRLRKGLGLTDGEGVERLWSALRKLIGLERRSSRARRLWLIDRQCDAIAQEHREDLGAFISRKLIKIVQKKEAEAVKELRATDSVPVPELRDLWKDQRETQTSAESVCRARLKKELAK</sequence>
<dbReference type="PANTHER" id="PTHR33096">
    <property type="entry name" value="CXC2 DOMAIN-CONTAINING PROTEIN"/>
    <property type="match status" value="1"/>
</dbReference>
<feature type="compositionally biased region" description="Acidic residues" evidence="1">
    <location>
        <begin position="92"/>
        <end position="101"/>
    </location>
</feature>
<dbReference type="InterPro" id="IPR041320">
    <property type="entry name" value="CxC1"/>
</dbReference>
<keyword evidence="4" id="KW-1185">Reference proteome</keyword>
<dbReference type="EMBL" id="JBAHYK010003056">
    <property type="protein sequence ID" value="KAL0564005.1"/>
    <property type="molecule type" value="Genomic_DNA"/>
</dbReference>
<organism evidence="3 4">
    <name type="scientific">Marasmius crinis-equi</name>
    <dbReference type="NCBI Taxonomy" id="585013"/>
    <lineage>
        <taxon>Eukaryota</taxon>
        <taxon>Fungi</taxon>
        <taxon>Dikarya</taxon>
        <taxon>Basidiomycota</taxon>
        <taxon>Agaricomycotina</taxon>
        <taxon>Agaricomycetes</taxon>
        <taxon>Agaricomycetidae</taxon>
        <taxon>Agaricales</taxon>
        <taxon>Marasmiineae</taxon>
        <taxon>Marasmiaceae</taxon>
        <taxon>Marasmius</taxon>
    </lineage>
</organism>
<reference evidence="3 4" key="1">
    <citation type="submission" date="2024-02" db="EMBL/GenBank/DDBJ databases">
        <title>A draft genome for the cacao thread blight pathogen Marasmius crinis-equi.</title>
        <authorList>
            <person name="Cohen S.P."/>
            <person name="Baruah I.K."/>
            <person name="Amoako-Attah I."/>
            <person name="Bukari Y."/>
            <person name="Meinhardt L.W."/>
            <person name="Bailey B.A."/>
        </authorList>
    </citation>
    <scope>NUCLEOTIDE SEQUENCE [LARGE SCALE GENOMIC DNA]</scope>
    <source>
        <strain evidence="3 4">GH-76</strain>
    </source>
</reference>
<feature type="non-terminal residue" evidence="3">
    <location>
        <position position="761"/>
    </location>
</feature>
<feature type="compositionally biased region" description="Basic and acidic residues" evidence="1">
    <location>
        <begin position="23"/>
        <end position="49"/>
    </location>
</feature>
<name>A0ABR3EMG2_9AGAR</name>
<dbReference type="InterPro" id="IPR040521">
    <property type="entry name" value="KDZ"/>
</dbReference>
<feature type="domain" description="CxC1-like cysteine cluster associated with KDZ transposases" evidence="2">
    <location>
        <begin position="212"/>
        <end position="294"/>
    </location>
</feature>
<evidence type="ECO:0000313" key="4">
    <source>
        <dbReference type="Proteomes" id="UP001465976"/>
    </source>
</evidence>
<comment type="caution">
    <text evidence="3">The sequence shown here is derived from an EMBL/GenBank/DDBJ whole genome shotgun (WGS) entry which is preliminary data.</text>
</comment>
<feature type="region of interest" description="Disordered" evidence="1">
    <location>
        <begin position="380"/>
        <end position="432"/>
    </location>
</feature>
<feature type="compositionally biased region" description="Low complexity" evidence="1">
    <location>
        <begin position="389"/>
        <end position="432"/>
    </location>
</feature>
<evidence type="ECO:0000256" key="1">
    <source>
        <dbReference type="SAM" id="MobiDB-lite"/>
    </source>
</evidence>
<feature type="compositionally biased region" description="Low complexity" evidence="1">
    <location>
        <begin position="66"/>
        <end position="76"/>
    </location>
</feature>
<proteinExistence type="predicted"/>
<feature type="compositionally biased region" description="Basic residues" evidence="1">
    <location>
        <begin position="152"/>
        <end position="165"/>
    </location>
</feature>
<dbReference type="Pfam" id="PF18802">
    <property type="entry name" value="CxC1"/>
    <property type="match status" value="1"/>
</dbReference>
<feature type="region of interest" description="Disordered" evidence="1">
    <location>
        <begin position="129"/>
        <end position="177"/>
    </location>
</feature>
<dbReference type="Pfam" id="PF18758">
    <property type="entry name" value="KDZ"/>
    <property type="match status" value="1"/>
</dbReference>
<gene>
    <name evidence="3" type="ORF">V5O48_018051</name>
</gene>
<dbReference type="PANTHER" id="PTHR33096:SF1">
    <property type="entry name" value="CXC1-LIKE CYSTEINE CLUSTER ASSOCIATED WITH KDZ TRANSPOSASES DOMAIN-CONTAINING PROTEIN"/>
    <property type="match status" value="1"/>
</dbReference>
<evidence type="ECO:0000259" key="2">
    <source>
        <dbReference type="Pfam" id="PF18802"/>
    </source>
</evidence>